<keyword evidence="2" id="KW-0472">Membrane</keyword>
<feature type="chain" id="PRO_5040449199" description="PA14 domain-containing protein" evidence="3">
    <location>
        <begin position="20"/>
        <end position="659"/>
    </location>
</feature>
<evidence type="ECO:0000259" key="4">
    <source>
        <dbReference type="PROSITE" id="PS51820"/>
    </source>
</evidence>
<name>A0A9P7B2V3_MAUEX</name>
<dbReference type="Pfam" id="PF07691">
    <property type="entry name" value="PA14"/>
    <property type="match status" value="1"/>
</dbReference>
<proteinExistence type="predicted"/>
<evidence type="ECO:0000256" key="1">
    <source>
        <dbReference type="SAM" id="MobiDB-lite"/>
    </source>
</evidence>
<organism evidence="5 6">
    <name type="scientific">Maudiozyma exigua</name>
    <name type="common">Yeast</name>
    <name type="synonym">Kazachstania exigua</name>
    <dbReference type="NCBI Taxonomy" id="34358"/>
    <lineage>
        <taxon>Eukaryota</taxon>
        <taxon>Fungi</taxon>
        <taxon>Dikarya</taxon>
        <taxon>Ascomycota</taxon>
        <taxon>Saccharomycotina</taxon>
        <taxon>Saccharomycetes</taxon>
        <taxon>Saccharomycetales</taxon>
        <taxon>Saccharomycetaceae</taxon>
        <taxon>Maudiozyma</taxon>
    </lineage>
</organism>
<keyword evidence="2" id="KW-0812">Transmembrane</keyword>
<feature type="compositionally biased region" description="Low complexity" evidence="1">
    <location>
        <begin position="459"/>
        <end position="481"/>
    </location>
</feature>
<dbReference type="InterPro" id="IPR011658">
    <property type="entry name" value="PA14_dom"/>
</dbReference>
<dbReference type="OrthoDB" id="4070401at2759"/>
<gene>
    <name evidence="5" type="ORF">C6P45_002663</name>
</gene>
<reference evidence="5 6" key="1">
    <citation type="submission" date="2020-11" db="EMBL/GenBank/DDBJ databases">
        <title>Kefir isolates.</title>
        <authorList>
            <person name="Marcisauskas S."/>
            <person name="Kim Y."/>
            <person name="Blasche S."/>
        </authorList>
    </citation>
    <scope>NUCLEOTIDE SEQUENCE [LARGE SCALE GENOMIC DNA]</scope>
    <source>
        <strain evidence="5 6">OG2</strain>
    </source>
</reference>
<sequence length="659" mass="70146">MTSVIITLITILLFNIVSAQIPTYPECTVIQYTYDESGSGMSMIEFGVADLDNTTPGSPTLSKWEYLQELTVVGDKGITLTSTLNFDISTGGDPNTVVKGKVYGYPMTVSNFTFATNGLLVVPKSGYYTFNIAASEGALMRIIQANDAYCCDPGDAEVDDSFYVANLQSDPEHNLLENSIYLLAGFRYLLTAIYFNSNGGDASFHITMTDPDGVKYDDIGPFVQRLTGSDDYCSYQNVISTTTIEWQSSTTATSLKYITSTDVAGSKVIESLYVVQVPSSTPIPSSSSEIENSSITELPSSSTVGSSSSSEPVTSSTVETSSEPASESFSSSVVISSVVSSESEAPSTSFSESRHSSTLESSTESTNIISSQSSSYSEEKSSTSATSLFSESVTESSDGSSETPSSTTGEISSFSTLDSQSETFKSSSSAVVSHSEDFSSSTISLPSITSTSYLGESESSSLLSETAGSSSEVNTVSSGGNENEDSSSNENNELQTTHYITETSVIRTTITTLCSTPTLYPEASVPSLDIFTSTYVSEFTTTVTLTSCAPGTCQVGNSQTRHQTTEIQGECTHDCVTTTTEWESSTKNIIIGTKNPISIDDSKVTSSKKPDVAVISGQSSYDSTTSHTVIQNVNMSSHITYDVFMFIFSMLMSLIIGFV</sequence>
<comment type="caution">
    <text evidence="5">The sequence shown here is derived from an EMBL/GenBank/DDBJ whole genome shotgun (WGS) entry which is preliminary data.</text>
</comment>
<dbReference type="EMBL" id="PUHR01000258">
    <property type="protein sequence ID" value="KAG0656461.1"/>
    <property type="molecule type" value="Genomic_DNA"/>
</dbReference>
<feature type="domain" description="PA14" evidence="4">
    <location>
        <begin position="56"/>
        <end position="223"/>
    </location>
</feature>
<dbReference type="InterPro" id="IPR037524">
    <property type="entry name" value="PA14/GLEYA"/>
</dbReference>
<dbReference type="AlphaFoldDB" id="A0A9P7B2V3"/>
<dbReference type="Proteomes" id="UP000750334">
    <property type="component" value="Unassembled WGS sequence"/>
</dbReference>
<dbReference type="PROSITE" id="PS51820">
    <property type="entry name" value="PA14"/>
    <property type="match status" value="1"/>
</dbReference>
<protein>
    <recommendedName>
        <fullName evidence="4">PA14 domain-containing protein</fullName>
    </recommendedName>
</protein>
<evidence type="ECO:0000256" key="2">
    <source>
        <dbReference type="SAM" id="Phobius"/>
    </source>
</evidence>
<keyword evidence="3" id="KW-0732">Signal</keyword>
<feature type="signal peptide" evidence="3">
    <location>
        <begin position="1"/>
        <end position="19"/>
    </location>
</feature>
<evidence type="ECO:0000313" key="5">
    <source>
        <dbReference type="EMBL" id="KAG0656461.1"/>
    </source>
</evidence>
<dbReference type="Gene3D" id="2.60.120.1560">
    <property type="match status" value="1"/>
</dbReference>
<feature type="region of interest" description="Disordered" evidence="1">
    <location>
        <begin position="343"/>
        <end position="418"/>
    </location>
</feature>
<keyword evidence="2" id="KW-1133">Transmembrane helix</keyword>
<accession>A0A9P7B2V3</accession>
<evidence type="ECO:0000256" key="3">
    <source>
        <dbReference type="SAM" id="SignalP"/>
    </source>
</evidence>
<feature type="transmembrane region" description="Helical" evidence="2">
    <location>
        <begin position="639"/>
        <end position="658"/>
    </location>
</feature>
<keyword evidence="6" id="KW-1185">Reference proteome</keyword>
<evidence type="ECO:0000313" key="6">
    <source>
        <dbReference type="Proteomes" id="UP000750334"/>
    </source>
</evidence>
<feature type="region of interest" description="Disordered" evidence="1">
    <location>
        <begin position="279"/>
        <end position="326"/>
    </location>
</feature>
<feature type="region of interest" description="Disordered" evidence="1">
    <location>
        <begin position="459"/>
        <end position="492"/>
    </location>
</feature>
<feature type="compositionally biased region" description="Low complexity" evidence="1">
    <location>
        <begin position="358"/>
        <end position="413"/>
    </location>
</feature>